<dbReference type="EMBL" id="JACOPD010000011">
    <property type="protein sequence ID" value="MBC5681819.1"/>
    <property type="molecule type" value="Genomic_DNA"/>
</dbReference>
<feature type="binding site" evidence="9">
    <location>
        <position position="92"/>
    </location>
    <ligand>
        <name>Zn(2+)</name>
        <dbReference type="ChEBI" id="CHEBI:29105"/>
        <label>1</label>
    </ligand>
</feature>
<dbReference type="Gene3D" id="3.30.70.360">
    <property type="match status" value="1"/>
</dbReference>
<gene>
    <name evidence="9 11" type="primary">pepT</name>
    <name evidence="11" type="ORF">H8S01_12745</name>
</gene>
<protein>
    <recommendedName>
        <fullName evidence="9">Peptidase T</fullName>
        <ecNumber evidence="9">3.4.11.4</ecNumber>
    </recommendedName>
    <alternativeName>
        <fullName evidence="9">Aminotripeptidase</fullName>
        <shortName evidence="9">Tripeptidase</shortName>
    </alternativeName>
    <alternativeName>
        <fullName evidence="9">Tripeptide aminopeptidase</fullName>
    </alternativeName>
</protein>
<dbReference type="RefSeq" id="WP_021866268.1">
    <property type="nucleotide sequence ID" value="NZ_JACOPD010000011.1"/>
</dbReference>
<dbReference type="Proteomes" id="UP000628463">
    <property type="component" value="Unassembled WGS sequence"/>
</dbReference>
<dbReference type="PANTHER" id="PTHR42994:SF1">
    <property type="entry name" value="PEPTIDASE T"/>
    <property type="match status" value="1"/>
</dbReference>
<organism evidence="11 12">
    <name type="scientific">Lachnospira hominis</name>
    <name type="common">ex Liu et al. 2021</name>
    <dbReference type="NCBI Taxonomy" id="2763051"/>
    <lineage>
        <taxon>Bacteria</taxon>
        <taxon>Bacillati</taxon>
        <taxon>Bacillota</taxon>
        <taxon>Clostridia</taxon>
        <taxon>Lachnospirales</taxon>
        <taxon>Lachnospiraceae</taxon>
        <taxon>Lachnospira</taxon>
    </lineage>
</organism>
<sequence>MESVTEKFLRYVKVDTQSDELSETFPSTKKQFNLAGMLVEELKNMGVSDVYFDEKYCYVYAKIPANTEKTNYTGNADSTCVPETTGIGFISHMDTSPEVSGEGVNPKIVKNYDGKDIFLGEENDRKYVLSPAVFPELKDYIGKDLVTTDGKTLLGADDKAGVAEIMAMAEYFLDNPQIKHPDIYIAFTPDEEVGGGMDHFDVKRFGAKYAYTVDGGGIGELEYENFNAASAVIELTGQSVHPGEAKDKMVNASRLAIEFDAQIPENERPEYTSGYEGFYHLTDMQGSVEHAVLKYILRDHDRDLFEKKKDIIKKAAESINMEYGEGTASYVIKDQYYNMKEKLEDAMFLIEDAKNAMEELGIVPKINPIRGGTDGARLSYMGVPCPNICTGGHNYHGRYEYCCIQSMEKITELLIKLAKRGE</sequence>
<dbReference type="EC" id="3.4.11.4" evidence="9"/>
<evidence type="ECO:0000256" key="6">
    <source>
        <dbReference type="ARBA" id="ARBA00022801"/>
    </source>
</evidence>
<comment type="caution">
    <text evidence="11">The sequence shown here is derived from an EMBL/GenBank/DDBJ whole genome shotgun (WGS) entry which is preliminary data.</text>
</comment>
<evidence type="ECO:0000259" key="10">
    <source>
        <dbReference type="Pfam" id="PF07687"/>
    </source>
</evidence>
<evidence type="ECO:0000256" key="1">
    <source>
        <dbReference type="ARBA" id="ARBA00000870"/>
    </source>
</evidence>
<dbReference type="NCBIfam" id="TIGR01882">
    <property type="entry name" value="peptidase-T"/>
    <property type="match status" value="1"/>
</dbReference>
<name>A0ABR7G2Z9_9FIRM</name>
<dbReference type="Pfam" id="PF01546">
    <property type="entry name" value="Peptidase_M20"/>
    <property type="match status" value="1"/>
</dbReference>
<keyword evidence="5 9" id="KW-0479">Metal-binding</keyword>
<comment type="similarity">
    <text evidence="2 9">Belongs to the peptidase M20B family.</text>
</comment>
<proteinExistence type="inferred from homology"/>
<dbReference type="SUPFAM" id="SSF55031">
    <property type="entry name" value="Bacterial exopeptidase dimerisation domain"/>
    <property type="match status" value="1"/>
</dbReference>
<evidence type="ECO:0000256" key="4">
    <source>
        <dbReference type="ARBA" id="ARBA00022670"/>
    </source>
</evidence>
<keyword evidence="4 9" id="KW-0645">Protease</keyword>
<dbReference type="InterPro" id="IPR036264">
    <property type="entry name" value="Bact_exopeptidase_dim_dom"/>
</dbReference>
<dbReference type="InterPro" id="IPR010161">
    <property type="entry name" value="Peptidase_M20B"/>
</dbReference>
<comment type="cofactor">
    <cofactor evidence="9">
        <name>Zn(2+)</name>
        <dbReference type="ChEBI" id="CHEBI:29105"/>
    </cofactor>
    <text evidence="9">Binds 2 Zn(2+) ions per subunit.</text>
</comment>
<dbReference type="HAMAP" id="MF_00550">
    <property type="entry name" value="Aminopeptidase_M20"/>
    <property type="match status" value="1"/>
</dbReference>
<dbReference type="InterPro" id="IPR001261">
    <property type="entry name" value="ArgE/DapE_CS"/>
</dbReference>
<dbReference type="GO" id="GO:0045148">
    <property type="term" value="F:tripeptide aminopeptidase activity"/>
    <property type="evidence" value="ECO:0007669"/>
    <property type="project" value="UniProtKB-EC"/>
</dbReference>
<dbReference type="PROSITE" id="PS00758">
    <property type="entry name" value="ARGE_DAPE_CPG2_1"/>
    <property type="match status" value="1"/>
</dbReference>
<dbReference type="Gene3D" id="3.40.630.10">
    <property type="entry name" value="Zn peptidases"/>
    <property type="match status" value="1"/>
</dbReference>
<feature type="active site" evidence="9">
    <location>
        <position position="94"/>
    </location>
</feature>
<feature type="binding site" evidence="9">
    <location>
        <position position="396"/>
    </location>
    <ligand>
        <name>Zn(2+)</name>
        <dbReference type="ChEBI" id="CHEBI:29105"/>
        <label>2</label>
    </ligand>
</feature>
<evidence type="ECO:0000256" key="2">
    <source>
        <dbReference type="ARBA" id="ARBA00009692"/>
    </source>
</evidence>
<keyword evidence="6 9" id="KW-0378">Hydrolase</keyword>
<feature type="active site" description="Proton acceptor" evidence="9">
    <location>
        <position position="191"/>
    </location>
</feature>
<evidence type="ECO:0000256" key="7">
    <source>
        <dbReference type="ARBA" id="ARBA00022833"/>
    </source>
</evidence>
<dbReference type="NCBIfam" id="NF009920">
    <property type="entry name" value="PRK13381.1"/>
    <property type="match status" value="1"/>
</dbReference>
<dbReference type="PIRSF" id="PIRSF037215">
    <property type="entry name" value="Peptidase_M20B"/>
    <property type="match status" value="1"/>
</dbReference>
<dbReference type="PROSITE" id="PS00759">
    <property type="entry name" value="ARGE_DAPE_CPG2_2"/>
    <property type="match status" value="1"/>
</dbReference>
<feature type="binding site" evidence="9">
    <location>
        <position position="157"/>
    </location>
    <ligand>
        <name>Zn(2+)</name>
        <dbReference type="ChEBI" id="CHEBI:29105"/>
        <label>2</label>
    </ligand>
</feature>
<dbReference type="CDD" id="cd03892">
    <property type="entry name" value="M20_peptT"/>
    <property type="match status" value="1"/>
</dbReference>
<feature type="binding site" evidence="9">
    <location>
        <position position="192"/>
    </location>
    <ligand>
        <name>Zn(2+)</name>
        <dbReference type="ChEBI" id="CHEBI:29105"/>
        <label>2</label>
    </ligand>
</feature>
<comment type="subcellular location">
    <subcellularLocation>
        <location evidence="9">Cytoplasm</location>
    </subcellularLocation>
</comment>
<comment type="catalytic activity">
    <reaction evidence="1 9">
        <text>Release of the N-terminal residue from a tripeptide.</text>
        <dbReference type="EC" id="3.4.11.4"/>
    </reaction>
</comment>
<dbReference type="PANTHER" id="PTHR42994">
    <property type="entry name" value="PEPTIDASE T"/>
    <property type="match status" value="1"/>
</dbReference>
<keyword evidence="12" id="KW-1185">Reference proteome</keyword>
<evidence type="ECO:0000256" key="3">
    <source>
        <dbReference type="ARBA" id="ARBA00022438"/>
    </source>
</evidence>
<reference evidence="11 12" key="1">
    <citation type="submission" date="2020-08" db="EMBL/GenBank/DDBJ databases">
        <title>Genome public.</title>
        <authorList>
            <person name="Liu C."/>
            <person name="Sun Q."/>
        </authorList>
    </citation>
    <scope>NUCLEOTIDE SEQUENCE [LARGE SCALE GENOMIC DNA]</scope>
    <source>
        <strain evidence="11 12">NSJ-43</strain>
    </source>
</reference>
<keyword evidence="8 9" id="KW-0482">Metalloprotease</keyword>
<dbReference type="NCBIfam" id="NF003976">
    <property type="entry name" value="PRK05469.1"/>
    <property type="match status" value="1"/>
</dbReference>
<feature type="binding site" evidence="9">
    <location>
        <position position="214"/>
    </location>
    <ligand>
        <name>Zn(2+)</name>
        <dbReference type="ChEBI" id="CHEBI:29105"/>
        <label>1</label>
    </ligand>
</feature>
<dbReference type="Pfam" id="PF07687">
    <property type="entry name" value="M20_dimer"/>
    <property type="match status" value="1"/>
</dbReference>
<dbReference type="SUPFAM" id="SSF53187">
    <property type="entry name" value="Zn-dependent exopeptidases"/>
    <property type="match status" value="1"/>
</dbReference>
<accession>A0ABR7G2Z9</accession>
<evidence type="ECO:0000256" key="8">
    <source>
        <dbReference type="ARBA" id="ARBA00023049"/>
    </source>
</evidence>
<evidence type="ECO:0000256" key="9">
    <source>
        <dbReference type="HAMAP-Rule" id="MF_00550"/>
    </source>
</evidence>
<evidence type="ECO:0000313" key="11">
    <source>
        <dbReference type="EMBL" id="MBC5681819.1"/>
    </source>
</evidence>
<feature type="domain" description="Peptidase M20 dimerisation" evidence="10">
    <location>
        <begin position="223"/>
        <end position="323"/>
    </location>
</feature>
<dbReference type="InterPro" id="IPR002933">
    <property type="entry name" value="Peptidase_M20"/>
</dbReference>
<keyword evidence="3 9" id="KW-0031">Aminopeptidase</keyword>
<keyword evidence="7 9" id="KW-0862">Zinc</keyword>
<comment type="function">
    <text evidence="9">Cleaves the N-terminal amino acid of tripeptides.</text>
</comment>
<feature type="binding site" evidence="9">
    <location>
        <position position="157"/>
    </location>
    <ligand>
        <name>Zn(2+)</name>
        <dbReference type="ChEBI" id="CHEBI:29105"/>
        <label>1</label>
    </ligand>
</feature>
<keyword evidence="9" id="KW-0963">Cytoplasm</keyword>
<evidence type="ECO:0000256" key="5">
    <source>
        <dbReference type="ARBA" id="ARBA00022723"/>
    </source>
</evidence>
<dbReference type="InterPro" id="IPR011650">
    <property type="entry name" value="Peptidase_M20_dimer"/>
</dbReference>
<evidence type="ECO:0000313" key="12">
    <source>
        <dbReference type="Proteomes" id="UP000628463"/>
    </source>
</evidence>